<feature type="domain" description="Carboxyltransferase" evidence="4">
    <location>
        <begin position="9"/>
        <end position="207"/>
    </location>
</feature>
<gene>
    <name evidence="5" type="primary">pxpB</name>
    <name evidence="5" type="ORF">KIF53_17375</name>
</gene>
<dbReference type="RefSeq" id="WP_043579192.1">
    <property type="nucleotide sequence ID" value="NZ_CP142381.1"/>
</dbReference>
<keyword evidence="1" id="KW-0547">Nucleotide-binding</keyword>
<evidence type="ECO:0000313" key="5">
    <source>
        <dbReference type="EMBL" id="MBW8289408.1"/>
    </source>
</evidence>
<dbReference type="EC" id="3.5.2.9" evidence="5"/>
<evidence type="ECO:0000259" key="4">
    <source>
        <dbReference type="SMART" id="SM00796"/>
    </source>
</evidence>
<dbReference type="GO" id="GO:0017168">
    <property type="term" value="F:5-oxoprolinase (ATP-hydrolyzing) activity"/>
    <property type="evidence" value="ECO:0007669"/>
    <property type="project" value="UniProtKB-EC"/>
</dbReference>
<keyword evidence="3" id="KW-0067">ATP-binding</keyword>
<dbReference type="InterPro" id="IPR003833">
    <property type="entry name" value="CT_C_D"/>
</dbReference>
<evidence type="ECO:0000256" key="1">
    <source>
        <dbReference type="ARBA" id="ARBA00022741"/>
    </source>
</evidence>
<dbReference type="SUPFAM" id="SSF50891">
    <property type="entry name" value="Cyclophilin-like"/>
    <property type="match status" value="1"/>
</dbReference>
<dbReference type="EMBL" id="JAHDTB010000017">
    <property type="protein sequence ID" value="MBW8289408.1"/>
    <property type="molecule type" value="Genomic_DNA"/>
</dbReference>
<sequence>MPSAPLTSPAIHWLGSQALTLEMPPPATLDCQRRIWWLARQLQAGDGIREIVPGMNNLTLELSDDPALAAALPARLRKLWQQAEQADIPQRRVEIPVCYGGEYGPDLDHVARHCGLSPRQVVERHGASDYTVYFLGFQPGFAYLGGLDPRLATPRRATPRIAVPAGAVAIGGCQTGIYPSASPGGWQIIGRSPARLFDPAREPACLLQPGDIVRFVASKESPCWK</sequence>
<proteinExistence type="predicted"/>
<dbReference type="InterPro" id="IPR010016">
    <property type="entry name" value="PxpB"/>
</dbReference>
<name>A0ABS7FJC5_9NEIS</name>
<dbReference type="Proteomes" id="UP000711178">
    <property type="component" value="Unassembled WGS sequence"/>
</dbReference>
<keyword evidence="2 5" id="KW-0378">Hydrolase</keyword>
<protein>
    <submittedName>
        <fullName evidence="5">5-oxoprolinase subunit PxpB</fullName>
        <ecNumber evidence="5">3.5.2.9</ecNumber>
    </submittedName>
</protein>
<dbReference type="PANTHER" id="PTHR34698:SF2">
    <property type="entry name" value="5-OXOPROLINASE SUBUNIT B"/>
    <property type="match status" value="1"/>
</dbReference>
<dbReference type="Pfam" id="PF02682">
    <property type="entry name" value="CT_C_D"/>
    <property type="match status" value="1"/>
</dbReference>
<dbReference type="SUPFAM" id="SSF160467">
    <property type="entry name" value="PH0987 N-terminal domain-like"/>
    <property type="match status" value="1"/>
</dbReference>
<dbReference type="GeneID" id="89685182"/>
<keyword evidence="6" id="KW-1185">Reference proteome</keyword>
<dbReference type="Gene3D" id="2.40.100.10">
    <property type="entry name" value="Cyclophilin-like"/>
    <property type="match status" value="1"/>
</dbReference>
<evidence type="ECO:0000256" key="2">
    <source>
        <dbReference type="ARBA" id="ARBA00022801"/>
    </source>
</evidence>
<evidence type="ECO:0000256" key="3">
    <source>
        <dbReference type="ARBA" id="ARBA00022840"/>
    </source>
</evidence>
<dbReference type="NCBIfam" id="TIGR00370">
    <property type="entry name" value="5-oxoprolinase subunit PxpB"/>
    <property type="match status" value="1"/>
</dbReference>
<accession>A0ABS7FJC5</accession>
<dbReference type="SMART" id="SM00796">
    <property type="entry name" value="AHS1"/>
    <property type="match status" value="1"/>
</dbReference>
<reference evidence="5 6" key="1">
    <citation type="submission" date="2021-05" db="EMBL/GenBank/DDBJ databases">
        <title>Draft Whole Genome Sequencing Of Biosensor Chromobacterium violaceum Strain CV026 Reveals A Regulatory RNA In Chromobacterium violaceum Phenotype Regulatory Network.</title>
        <authorList>
            <person name="Hong K.W."/>
            <person name="Chan K.G."/>
            <person name="Chang C.-Y."/>
        </authorList>
    </citation>
    <scope>NUCLEOTIDE SEQUENCE [LARGE SCALE GENOMIC DNA]</scope>
    <source>
        <strain evidence="5 6">ATCC 31532</strain>
    </source>
</reference>
<dbReference type="InterPro" id="IPR029000">
    <property type="entry name" value="Cyclophilin-like_dom_sf"/>
</dbReference>
<comment type="caution">
    <text evidence="5">The sequence shown here is derived from an EMBL/GenBank/DDBJ whole genome shotgun (WGS) entry which is preliminary data.</text>
</comment>
<organism evidence="5 6">
    <name type="scientific">Chromobacterium subtsugae</name>
    <dbReference type="NCBI Taxonomy" id="251747"/>
    <lineage>
        <taxon>Bacteria</taxon>
        <taxon>Pseudomonadati</taxon>
        <taxon>Pseudomonadota</taxon>
        <taxon>Betaproteobacteria</taxon>
        <taxon>Neisseriales</taxon>
        <taxon>Chromobacteriaceae</taxon>
        <taxon>Chromobacterium</taxon>
    </lineage>
</organism>
<evidence type="ECO:0000313" key="6">
    <source>
        <dbReference type="Proteomes" id="UP000711178"/>
    </source>
</evidence>
<dbReference type="PANTHER" id="PTHR34698">
    <property type="entry name" value="5-OXOPROLINASE SUBUNIT B"/>
    <property type="match status" value="1"/>
</dbReference>